<keyword evidence="2" id="KW-0812">Transmembrane</keyword>
<dbReference type="Pfam" id="PF22957">
    <property type="entry name" value="NUP210_Ig"/>
    <property type="match status" value="1"/>
</dbReference>
<evidence type="ECO:0000256" key="1">
    <source>
        <dbReference type="SAM" id="MobiDB-lite"/>
    </source>
</evidence>
<name>A0A8M1KFM9_CLUHA</name>
<accession>A0A8M1KFM9</accession>
<keyword evidence="5" id="KW-1185">Reference proteome</keyword>
<dbReference type="GeneID" id="122132020"/>
<dbReference type="GO" id="GO:0005643">
    <property type="term" value="C:nuclear pore"/>
    <property type="evidence" value="ECO:0007669"/>
    <property type="project" value="TreeGrafter"/>
</dbReference>
<evidence type="ECO:0000259" key="4">
    <source>
        <dbReference type="Pfam" id="PF25354"/>
    </source>
</evidence>
<protein>
    <submittedName>
        <fullName evidence="6">Nuclear pore membrane glycoprotein 210-like</fullName>
    </submittedName>
</protein>
<evidence type="ECO:0000256" key="2">
    <source>
        <dbReference type="SAM" id="Phobius"/>
    </source>
</evidence>
<gene>
    <name evidence="6" type="primary">LOC122132020</name>
</gene>
<dbReference type="InterPro" id="IPR055095">
    <property type="entry name" value="NUP210_Ig_C"/>
</dbReference>
<feature type="domain" description="NUP210 C-terminal Ig-like" evidence="3">
    <location>
        <begin position="88"/>
        <end position="223"/>
    </location>
</feature>
<feature type="domain" description="NUP210 Ig-like" evidence="4">
    <location>
        <begin position="10"/>
        <end position="56"/>
    </location>
</feature>
<dbReference type="Pfam" id="PF25354">
    <property type="entry name" value="Ig_NUP210_16th"/>
    <property type="match status" value="1"/>
</dbReference>
<evidence type="ECO:0000313" key="5">
    <source>
        <dbReference type="Proteomes" id="UP000515152"/>
    </source>
</evidence>
<feature type="transmembrane region" description="Helical" evidence="2">
    <location>
        <begin position="317"/>
        <end position="340"/>
    </location>
</feature>
<feature type="compositionally biased region" description="Polar residues" evidence="1">
    <location>
        <begin position="352"/>
        <end position="381"/>
    </location>
</feature>
<organism evidence="5 6">
    <name type="scientific">Clupea harengus</name>
    <name type="common">Atlantic herring</name>
    <dbReference type="NCBI Taxonomy" id="7950"/>
    <lineage>
        <taxon>Eukaryota</taxon>
        <taxon>Metazoa</taxon>
        <taxon>Chordata</taxon>
        <taxon>Craniata</taxon>
        <taxon>Vertebrata</taxon>
        <taxon>Euteleostomi</taxon>
        <taxon>Actinopterygii</taxon>
        <taxon>Neopterygii</taxon>
        <taxon>Teleostei</taxon>
        <taxon>Clupei</taxon>
        <taxon>Clupeiformes</taxon>
        <taxon>Clupeoidei</taxon>
        <taxon>Clupeidae</taxon>
        <taxon>Clupea</taxon>
    </lineage>
</organism>
<feature type="region of interest" description="Disordered" evidence="1">
    <location>
        <begin position="351"/>
        <end position="393"/>
    </location>
</feature>
<dbReference type="AlphaFoldDB" id="A0A8M1KFM9"/>
<dbReference type="PANTHER" id="PTHR23019:SF2">
    <property type="entry name" value="NUCLEAR PORE MEMBRANE GLYCOPROTEIN 210"/>
    <property type="match status" value="1"/>
</dbReference>
<evidence type="ECO:0000313" key="6">
    <source>
        <dbReference type="RefSeq" id="XP_042562702.1"/>
    </source>
</evidence>
<dbReference type="InterPro" id="IPR045197">
    <property type="entry name" value="NUP210-like"/>
</dbReference>
<dbReference type="KEGG" id="char:122132020"/>
<keyword evidence="2" id="KW-0472">Membrane</keyword>
<dbReference type="InterPro" id="IPR057586">
    <property type="entry name" value="Ig_NUP210_16th"/>
</dbReference>
<dbReference type="PANTHER" id="PTHR23019">
    <property type="entry name" value="NUCLEAR PORE MEMBRANE GLYCOPROTEIN GP210-RELATED"/>
    <property type="match status" value="1"/>
</dbReference>
<keyword evidence="2" id="KW-1133">Transmembrane helix</keyword>
<dbReference type="Proteomes" id="UP000515152">
    <property type="component" value="Unplaced"/>
</dbReference>
<dbReference type="RefSeq" id="XP_042562702.1">
    <property type="nucleotide sequence ID" value="XM_042706768.1"/>
</dbReference>
<proteinExistence type="predicted"/>
<evidence type="ECO:0000259" key="3">
    <source>
        <dbReference type="Pfam" id="PF22957"/>
    </source>
</evidence>
<sequence length="393" mass="41748">MTNRVPPHLAGLSGTWRSSASGVLEVDPKTGVAVARDVGSVTLYYEIPGQLSTYREVVVDGVTKTSVMVPSVPGKNVRESRVLLTTRDRGTNLIGSCSPAQTERIPALHPESSVRCLLSFTSEAIGFSAHSVFHTETGFDTGTGFYSCALTLQPVTDQQIKVLSMSMTNLLVKAGVEGSHFSGEQVGALLPVNPGLYADQNEVILSNQHTSADVTVYGAPGSLGSLEVTSSSPTLVVSEKEVSLAYPSFAKYTVTALKPQGAASASISIKSPSSDQVLTVPVTIIHVTEPSAQLRVDAALGSEEPSILQHFIESYQVIFFTVFLLLAVTAIVIIVCHALFSPRDHTPHPAFIQSSPLSTVPSTPASSPFKNHSPPATNSSPRLRLYSPDYNSR</sequence>
<dbReference type="OrthoDB" id="8949363at2759"/>
<reference evidence="6" key="1">
    <citation type="submission" date="2025-08" db="UniProtKB">
        <authorList>
            <consortium name="RefSeq"/>
        </authorList>
    </citation>
    <scope>IDENTIFICATION</scope>
</reference>